<dbReference type="Gene3D" id="3.30.70.100">
    <property type="match status" value="1"/>
</dbReference>
<evidence type="ECO:0000313" key="2">
    <source>
        <dbReference type="EMBL" id="MCD9638356.1"/>
    </source>
</evidence>
<dbReference type="EMBL" id="JACEIK010002678">
    <property type="protein sequence ID" value="MCD9638356.1"/>
    <property type="molecule type" value="Genomic_DNA"/>
</dbReference>
<evidence type="ECO:0008006" key="4">
    <source>
        <dbReference type="Google" id="ProtNLM"/>
    </source>
</evidence>
<reference evidence="2 3" key="1">
    <citation type="journal article" date="2021" name="BMC Genomics">
        <title>Datura genome reveals duplications of psychoactive alkaloid biosynthetic genes and high mutation rate following tissue culture.</title>
        <authorList>
            <person name="Rajewski A."/>
            <person name="Carter-House D."/>
            <person name="Stajich J."/>
            <person name="Litt A."/>
        </authorList>
    </citation>
    <scope>NUCLEOTIDE SEQUENCE [LARGE SCALE GENOMIC DNA]</scope>
    <source>
        <strain evidence="2">AR-01</strain>
    </source>
</reference>
<comment type="caution">
    <text evidence="2">The sequence shown here is derived from an EMBL/GenBank/DDBJ whole genome shotgun (WGS) entry which is preliminary data.</text>
</comment>
<evidence type="ECO:0000313" key="3">
    <source>
        <dbReference type="Proteomes" id="UP000823775"/>
    </source>
</evidence>
<name>A0ABS8UWD4_DATST</name>
<gene>
    <name evidence="2" type="ORF">HAX54_022255</name>
</gene>
<keyword evidence="3" id="KW-1185">Reference proteome</keyword>
<dbReference type="InterPro" id="IPR044296">
    <property type="entry name" value="HIPP46"/>
</dbReference>
<dbReference type="PANTHER" id="PTHR46371">
    <property type="entry name" value="OS04G0464100 PROTEIN"/>
    <property type="match status" value="1"/>
</dbReference>
<evidence type="ECO:0000256" key="1">
    <source>
        <dbReference type="SAM" id="MobiDB-lite"/>
    </source>
</evidence>
<organism evidence="2 3">
    <name type="scientific">Datura stramonium</name>
    <name type="common">Jimsonweed</name>
    <name type="synonym">Common thornapple</name>
    <dbReference type="NCBI Taxonomy" id="4076"/>
    <lineage>
        <taxon>Eukaryota</taxon>
        <taxon>Viridiplantae</taxon>
        <taxon>Streptophyta</taxon>
        <taxon>Embryophyta</taxon>
        <taxon>Tracheophyta</taxon>
        <taxon>Spermatophyta</taxon>
        <taxon>Magnoliopsida</taxon>
        <taxon>eudicotyledons</taxon>
        <taxon>Gunneridae</taxon>
        <taxon>Pentapetalae</taxon>
        <taxon>asterids</taxon>
        <taxon>lamiids</taxon>
        <taxon>Solanales</taxon>
        <taxon>Solanaceae</taxon>
        <taxon>Solanoideae</taxon>
        <taxon>Datureae</taxon>
        <taxon>Datura</taxon>
    </lineage>
</organism>
<feature type="compositionally biased region" description="Basic and acidic residues" evidence="1">
    <location>
        <begin position="118"/>
        <end position="134"/>
    </location>
</feature>
<proteinExistence type="predicted"/>
<protein>
    <recommendedName>
        <fullName evidence="4">HMA domain-containing protein</fullName>
    </recommendedName>
</protein>
<feature type="region of interest" description="Disordered" evidence="1">
    <location>
        <begin position="116"/>
        <end position="137"/>
    </location>
</feature>
<dbReference type="Proteomes" id="UP000823775">
    <property type="component" value="Unassembled WGS sequence"/>
</dbReference>
<sequence length="171" mass="18961">MKIVTSQPWNPPSFKMTGTTKTMVVVSVSVNGYQSRPSLKKCILGCWKSIVPCLFQDTTAKNKVMTIAATLPGVEKVSLEADKNLLTVIGEEIDTVKLVNILRDKVGFAKIVSQGPEPVEKKEEKPPPIDKEKPTISNNTNRCLTYGDLSHAYPNGGYTYYNIINYNDVHK</sequence>
<accession>A0ABS8UWD4</accession>